<comment type="caution">
    <text evidence="2">The sequence shown here is derived from an EMBL/GenBank/DDBJ whole genome shotgun (WGS) entry which is preliminary data.</text>
</comment>
<dbReference type="GO" id="GO:0008757">
    <property type="term" value="F:S-adenosylmethionine-dependent methyltransferase activity"/>
    <property type="evidence" value="ECO:0007669"/>
    <property type="project" value="InterPro"/>
</dbReference>
<sequence>MSIQTLRKLDAKGRLSQYAAVAAEYYDANRHPTCRNFRDASRLFLQTSLDCNYLDGLTLEVGAGQSLVAELAECNYVHFERAVLLDRSIEMLSYSRKFAKIANLVVGDGRRLPFADSSISLIVAALGDPYNVEAFWREVSRCLDKGGRCLFTTPSYSWAQSFRLPSRTEREGAAYFELADGQQLYLPSFVRSPAQQEQIIQQAGLEISNVSNLTVDMIPLPLSRKIQNCDSVVTGYVAIKR</sequence>
<dbReference type="Pfam" id="PF08241">
    <property type="entry name" value="Methyltransf_11"/>
    <property type="match status" value="1"/>
</dbReference>
<dbReference type="InterPro" id="IPR029063">
    <property type="entry name" value="SAM-dependent_MTases_sf"/>
</dbReference>
<organism evidence="2 3">
    <name type="scientific">Bradyrhizobium valentinum</name>
    <dbReference type="NCBI Taxonomy" id="1518501"/>
    <lineage>
        <taxon>Bacteria</taxon>
        <taxon>Pseudomonadati</taxon>
        <taxon>Pseudomonadota</taxon>
        <taxon>Alphaproteobacteria</taxon>
        <taxon>Hyphomicrobiales</taxon>
        <taxon>Nitrobacteraceae</taxon>
        <taxon>Bradyrhizobium</taxon>
    </lineage>
</organism>
<evidence type="ECO:0000313" key="2">
    <source>
        <dbReference type="EMBL" id="KRR01651.1"/>
    </source>
</evidence>
<dbReference type="Gene3D" id="3.40.50.150">
    <property type="entry name" value="Vaccinia Virus protein VP39"/>
    <property type="match status" value="1"/>
</dbReference>
<dbReference type="AlphaFoldDB" id="A0A0R3L9C4"/>
<feature type="domain" description="Methyltransferase type 11" evidence="1">
    <location>
        <begin position="59"/>
        <end position="151"/>
    </location>
</feature>
<name>A0A0R3L9C4_9BRAD</name>
<proteinExistence type="predicted"/>
<dbReference type="EMBL" id="LLXX01000157">
    <property type="protein sequence ID" value="KRR01651.1"/>
    <property type="molecule type" value="Genomic_DNA"/>
</dbReference>
<dbReference type="RefSeq" id="WP_057853390.1">
    <property type="nucleotide sequence ID" value="NZ_LLXX01000157.1"/>
</dbReference>
<dbReference type="STRING" id="1518501.CQ10_19775"/>
<reference evidence="2 3" key="1">
    <citation type="submission" date="2014-03" db="EMBL/GenBank/DDBJ databases">
        <title>Bradyrhizobium valentinum sp. nov., isolated from effective nodules of Lupinus mariae-josephae, a lupine endemic of basic-lime soils in Eastern Spain.</title>
        <authorList>
            <person name="Duran D."/>
            <person name="Rey L."/>
            <person name="Navarro A."/>
            <person name="Busquets A."/>
            <person name="Imperial J."/>
            <person name="Ruiz-Argueso T."/>
        </authorList>
    </citation>
    <scope>NUCLEOTIDE SEQUENCE [LARGE SCALE GENOMIC DNA]</scope>
    <source>
        <strain evidence="2 3">LmjM3</strain>
    </source>
</reference>
<gene>
    <name evidence="2" type="ORF">CP49_21810</name>
</gene>
<keyword evidence="3" id="KW-1185">Reference proteome</keyword>
<evidence type="ECO:0000313" key="3">
    <source>
        <dbReference type="Proteomes" id="UP000051913"/>
    </source>
</evidence>
<evidence type="ECO:0000259" key="1">
    <source>
        <dbReference type="Pfam" id="PF08241"/>
    </source>
</evidence>
<dbReference type="SUPFAM" id="SSF53335">
    <property type="entry name" value="S-adenosyl-L-methionine-dependent methyltransferases"/>
    <property type="match status" value="1"/>
</dbReference>
<dbReference type="Proteomes" id="UP000051913">
    <property type="component" value="Unassembled WGS sequence"/>
</dbReference>
<accession>A0A0R3L9C4</accession>
<protein>
    <recommendedName>
        <fullName evidence="1">Methyltransferase type 11 domain-containing protein</fullName>
    </recommendedName>
</protein>
<dbReference type="OrthoDB" id="9787738at2"/>
<dbReference type="InterPro" id="IPR013216">
    <property type="entry name" value="Methyltransf_11"/>
</dbReference>